<feature type="active site" evidence="9">
    <location>
        <position position="123"/>
    </location>
</feature>
<keyword evidence="6 9" id="KW-0378">Hydrolase</keyword>
<evidence type="ECO:0000256" key="4">
    <source>
        <dbReference type="ARBA" id="ARBA00022692"/>
    </source>
</evidence>
<organism evidence="11 12">
    <name type="scientific">candidate division TA06 bacterium DG_26</name>
    <dbReference type="NCBI Taxonomy" id="1703771"/>
    <lineage>
        <taxon>Bacteria</taxon>
        <taxon>Bacteria division TA06</taxon>
    </lineage>
</organism>
<sequence>MFGTLSFLSDQATKWILIDQIPPHKSVPVFSSFLKFTHVRNPMAAWGLPIGGTLSLIVLPLAIVIVLLVYRLRAHTLSEKIALSIVLGGAAGNFVDRVRWGYVVDFIDIGIRNVRWPVFNLADVYVTLGICLIVYDILRRR</sequence>
<comment type="pathway">
    <text evidence="9">Protein modification; lipoprotein biosynthesis (signal peptide cleavage).</text>
</comment>
<proteinExistence type="inferred from homology"/>
<dbReference type="PANTHER" id="PTHR33695">
    <property type="entry name" value="LIPOPROTEIN SIGNAL PEPTIDASE"/>
    <property type="match status" value="1"/>
</dbReference>
<dbReference type="AlphaFoldDB" id="A0A0S7WL69"/>
<comment type="similarity">
    <text evidence="1 9 10">Belongs to the peptidase A8 family.</text>
</comment>
<dbReference type="Proteomes" id="UP000051124">
    <property type="component" value="Unassembled WGS sequence"/>
</dbReference>
<evidence type="ECO:0000256" key="6">
    <source>
        <dbReference type="ARBA" id="ARBA00022801"/>
    </source>
</evidence>
<keyword evidence="5 9" id="KW-0064">Aspartyl protease</keyword>
<dbReference type="NCBIfam" id="TIGR00077">
    <property type="entry name" value="lspA"/>
    <property type="match status" value="1"/>
</dbReference>
<dbReference type="GO" id="GO:0006508">
    <property type="term" value="P:proteolysis"/>
    <property type="evidence" value="ECO:0007669"/>
    <property type="project" value="UniProtKB-KW"/>
</dbReference>
<evidence type="ECO:0000256" key="8">
    <source>
        <dbReference type="ARBA" id="ARBA00023136"/>
    </source>
</evidence>
<name>A0A0S7WL69_UNCT6</name>
<evidence type="ECO:0000256" key="7">
    <source>
        <dbReference type="ARBA" id="ARBA00022989"/>
    </source>
</evidence>
<dbReference type="PANTHER" id="PTHR33695:SF1">
    <property type="entry name" value="LIPOPROTEIN SIGNAL PEPTIDASE"/>
    <property type="match status" value="1"/>
</dbReference>
<comment type="catalytic activity">
    <reaction evidence="9">
        <text>Release of signal peptides from bacterial membrane prolipoproteins. Hydrolyzes -Xaa-Yaa-Zaa-|-(S,diacylglyceryl)Cys-, in which Xaa is hydrophobic (preferably Leu), and Yaa (Ala or Ser) and Zaa (Gly or Ala) have small, neutral side chains.</text>
        <dbReference type="EC" id="3.4.23.36"/>
    </reaction>
</comment>
<evidence type="ECO:0000256" key="2">
    <source>
        <dbReference type="ARBA" id="ARBA00022475"/>
    </source>
</evidence>
<feature type="transmembrane region" description="Helical" evidence="9">
    <location>
        <begin position="43"/>
        <end position="69"/>
    </location>
</feature>
<dbReference type="GO" id="GO:0005886">
    <property type="term" value="C:plasma membrane"/>
    <property type="evidence" value="ECO:0007669"/>
    <property type="project" value="UniProtKB-SubCell"/>
</dbReference>
<dbReference type="Pfam" id="PF01252">
    <property type="entry name" value="Peptidase_A8"/>
    <property type="match status" value="1"/>
</dbReference>
<dbReference type="InterPro" id="IPR001872">
    <property type="entry name" value="Peptidase_A8"/>
</dbReference>
<evidence type="ECO:0000256" key="10">
    <source>
        <dbReference type="RuleBase" id="RU004181"/>
    </source>
</evidence>
<gene>
    <name evidence="9" type="primary">lspA</name>
    <name evidence="11" type="ORF">AMJ40_01580</name>
</gene>
<keyword evidence="2 9" id="KW-1003">Cell membrane</keyword>
<evidence type="ECO:0000256" key="3">
    <source>
        <dbReference type="ARBA" id="ARBA00022670"/>
    </source>
</evidence>
<keyword evidence="3 9" id="KW-0645">Protease</keyword>
<dbReference type="UniPathway" id="UPA00665"/>
<evidence type="ECO:0000256" key="5">
    <source>
        <dbReference type="ARBA" id="ARBA00022750"/>
    </source>
</evidence>
<feature type="active site" evidence="9">
    <location>
        <position position="105"/>
    </location>
</feature>
<evidence type="ECO:0000313" key="12">
    <source>
        <dbReference type="Proteomes" id="UP000051124"/>
    </source>
</evidence>
<protein>
    <recommendedName>
        <fullName evidence="9">Lipoprotein signal peptidase</fullName>
        <ecNumber evidence="9">3.4.23.36</ecNumber>
    </recommendedName>
    <alternativeName>
        <fullName evidence="9">Prolipoprotein signal peptidase</fullName>
    </alternativeName>
    <alternativeName>
        <fullName evidence="9">Signal peptidase II</fullName>
        <shortName evidence="9">SPase II</shortName>
    </alternativeName>
</protein>
<evidence type="ECO:0000256" key="1">
    <source>
        <dbReference type="ARBA" id="ARBA00006139"/>
    </source>
</evidence>
<accession>A0A0S7WL69</accession>
<keyword evidence="4 9" id="KW-0812">Transmembrane</keyword>
<evidence type="ECO:0000313" key="11">
    <source>
        <dbReference type="EMBL" id="KPJ50917.1"/>
    </source>
</evidence>
<dbReference type="EMBL" id="LIZT01000010">
    <property type="protein sequence ID" value="KPJ50917.1"/>
    <property type="molecule type" value="Genomic_DNA"/>
</dbReference>
<dbReference type="EC" id="3.4.23.36" evidence="9"/>
<comment type="function">
    <text evidence="9">This protein specifically catalyzes the removal of signal peptides from prolipoproteins.</text>
</comment>
<comment type="caution">
    <text evidence="11">The sequence shown here is derived from an EMBL/GenBank/DDBJ whole genome shotgun (WGS) entry which is preliminary data.</text>
</comment>
<keyword evidence="7 9" id="KW-1133">Transmembrane helix</keyword>
<dbReference type="PRINTS" id="PR00781">
    <property type="entry name" value="LIPOSIGPTASE"/>
</dbReference>
<feature type="transmembrane region" description="Helical" evidence="9">
    <location>
        <begin position="118"/>
        <end position="138"/>
    </location>
</feature>
<comment type="caution">
    <text evidence="9">Lacks conserved residue(s) required for the propagation of feature annotation.</text>
</comment>
<comment type="subcellular location">
    <subcellularLocation>
        <location evidence="9">Cell membrane</location>
        <topology evidence="9">Multi-pass membrane protein</topology>
    </subcellularLocation>
</comment>
<keyword evidence="8 9" id="KW-0472">Membrane</keyword>
<dbReference type="HAMAP" id="MF_00161">
    <property type="entry name" value="LspA"/>
    <property type="match status" value="1"/>
</dbReference>
<dbReference type="GO" id="GO:0004190">
    <property type="term" value="F:aspartic-type endopeptidase activity"/>
    <property type="evidence" value="ECO:0007669"/>
    <property type="project" value="UniProtKB-UniRule"/>
</dbReference>
<reference evidence="11 12" key="1">
    <citation type="journal article" date="2015" name="Microbiome">
        <title>Genomic resolution of linkages in carbon, nitrogen, and sulfur cycling among widespread estuary sediment bacteria.</title>
        <authorList>
            <person name="Baker B.J."/>
            <person name="Lazar C.S."/>
            <person name="Teske A.P."/>
            <person name="Dick G.J."/>
        </authorList>
    </citation>
    <scope>NUCLEOTIDE SEQUENCE [LARGE SCALE GENOMIC DNA]</scope>
    <source>
        <strain evidence="11">DG_26</strain>
    </source>
</reference>
<evidence type="ECO:0000256" key="9">
    <source>
        <dbReference type="HAMAP-Rule" id="MF_00161"/>
    </source>
</evidence>